<protein>
    <submittedName>
        <fullName evidence="1">Uncharacterized protein</fullName>
    </submittedName>
</protein>
<gene>
    <name evidence="1" type="ORF">IW245_001531</name>
</gene>
<evidence type="ECO:0000313" key="2">
    <source>
        <dbReference type="Proteomes" id="UP000622552"/>
    </source>
</evidence>
<dbReference type="Proteomes" id="UP000622552">
    <property type="component" value="Unassembled WGS sequence"/>
</dbReference>
<accession>A0A8J7GF09</accession>
<dbReference type="RefSeq" id="WP_197002454.1">
    <property type="nucleotide sequence ID" value="NZ_BONS01000003.1"/>
</dbReference>
<name>A0A8J7GF09_9ACTN</name>
<proteinExistence type="predicted"/>
<keyword evidence="2" id="KW-1185">Reference proteome</keyword>
<evidence type="ECO:0000313" key="1">
    <source>
        <dbReference type="EMBL" id="MBG6135337.1"/>
    </source>
</evidence>
<comment type="caution">
    <text evidence="1">The sequence shown here is derived from an EMBL/GenBank/DDBJ whole genome shotgun (WGS) entry which is preliminary data.</text>
</comment>
<organism evidence="1 2">
    <name type="scientific">Longispora fulva</name>
    <dbReference type="NCBI Taxonomy" id="619741"/>
    <lineage>
        <taxon>Bacteria</taxon>
        <taxon>Bacillati</taxon>
        <taxon>Actinomycetota</taxon>
        <taxon>Actinomycetes</taxon>
        <taxon>Micromonosporales</taxon>
        <taxon>Micromonosporaceae</taxon>
        <taxon>Longispora</taxon>
    </lineage>
</organism>
<reference evidence="1" key="1">
    <citation type="submission" date="2020-11" db="EMBL/GenBank/DDBJ databases">
        <title>Sequencing the genomes of 1000 actinobacteria strains.</title>
        <authorList>
            <person name="Klenk H.-P."/>
        </authorList>
    </citation>
    <scope>NUCLEOTIDE SEQUENCE</scope>
    <source>
        <strain evidence="1">DSM 45356</strain>
    </source>
</reference>
<dbReference type="EMBL" id="JADOUF010000001">
    <property type="protein sequence ID" value="MBG6135337.1"/>
    <property type="molecule type" value="Genomic_DNA"/>
</dbReference>
<sequence>MSEPEPYDLDLRVDLPDGVTAREWGNDLLMRAEGGGAFVRVLLPVRLRGGSTITFSTWLRVSEEDLHRAFLVWAKPGYGELVLDGTLANTILPWGPAVLGAPATAAVLDPAHLPTLVESSNPTLLEVLGLEWDADDTLSRMGCAVPVPVRQPVTDRWEFERTAGLAPVQTAEGLRFVGPGRTVIVDVLTTPEDWEPEYTLETMLKGAPADPEGRLLEGGDGGLRHALWQESADGREFYGHVVRRGTAAHVICLYADPDDLAWALEVWRSVTARSTGA</sequence>
<dbReference type="AlphaFoldDB" id="A0A8J7GF09"/>